<organism evidence="7 8">
    <name type="scientific">Exserohilum turcicum (strain 28A)</name>
    <name type="common">Northern leaf blight fungus</name>
    <name type="synonym">Setosphaeria turcica</name>
    <dbReference type="NCBI Taxonomy" id="671987"/>
    <lineage>
        <taxon>Eukaryota</taxon>
        <taxon>Fungi</taxon>
        <taxon>Dikarya</taxon>
        <taxon>Ascomycota</taxon>
        <taxon>Pezizomycotina</taxon>
        <taxon>Dothideomycetes</taxon>
        <taxon>Pleosporomycetidae</taxon>
        <taxon>Pleosporales</taxon>
        <taxon>Pleosporineae</taxon>
        <taxon>Pleosporaceae</taxon>
        <taxon>Exserohilum</taxon>
    </lineage>
</organism>
<name>R0K919_EXST2</name>
<dbReference type="HOGENOM" id="CLU_012349_2_1_1"/>
<dbReference type="SUPFAM" id="SSF103481">
    <property type="entry name" value="Multidrug resistance efflux transporter EmrE"/>
    <property type="match status" value="1"/>
</dbReference>
<feature type="region of interest" description="Disordered" evidence="5">
    <location>
        <begin position="85"/>
        <end position="105"/>
    </location>
</feature>
<evidence type="ECO:0000256" key="3">
    <source>
        <dbReference type="ARBA" id="ARBA00022989"/>
    </source>
</evidence>
<dbReference type="OrthoDB" id="165382at2759"/>
<evidence type="ECO:0000256" key="4">
    <source>
        <dbReference type="ARBA" id="ARBA00023136"/>
    </source>
</evidence>
<evidence type="ECO:0000313" key="7">
    <source>
        <dbReference type="EMBL" id="EOA89473.1"/>
    </source>
</evidence>
<evidence type="ECO:0008006" key="9">
    <source>
        <dbReference type="Google" id="ProtNLM"/>
    </source>
</evidence>
<evidence type="ECO:0000256" key="6">
    <source>
        <dbReference type="SAM" id="Phobius"/>
    </source>
</evidence>
<keyword evidence="3 6" id="KW-1133">Transmembrane helix</keyword>
<feature type="region of interest" description="Disordered" evidence="5">
    <location>
        <begin position="637"/>
        <end position="725"/>
    </location>
</feature>
<keyword evidence="2 6" id="KW-0812">Transmembrane</keyword>
<evidence type="ECO:0000256" key="5">
    <source>
        <dbReference type="SAM" id="MobiDB-lite"/>
    </source>
</evidence>
<proteinExistence type="predicted"/>
<accession>R0K919</accession>
<reference evidence="7 8" key="2">
    <citation type="journal article" date="2013" name="PLoS Genet.">
        <title>Comparative genome structure, secondary metabolite, and effector coding capacity across Cochliobolus pathogens.</title>
        <authorList>
            <person name="Condon B.J."/>
            <person name="Leng Y."/>
            <person name="Wu D."/>
            <person name="Bushley K.E."/>
            <person name="Ohm R.A."/>
            <person name="Otillar R."/>
            <person name="Martin J."/>
            <person name="Schackwitz W."/>
            <person name="Grimwood J."/>
            <person name="MohdZainudin N."/>
            <person name="Xue C."/>
            <person name="Wang R."/>
            <person name="Manning V.A."/>
            <person name="Dhillon B."/>
            <person name="Tu Z.J."/>
            <person name="Steffenson B.J."/>
            <person name="Salamov A."/>
            <person name="Sun H."/>
            <person name="Lowry S."/>
            <person name="LaButti K."/>
            <person name="Han J."/>
            <person name="Copeland A."/>
            <person name="Lindquist E."/>
            <person name="Barry K."/>
            <person name="Schmutz J."/>
            <person name="Baker S.E."/>
            <person name="Ciuffetti L.M."/>
            <person name="Grigoriev I.V."/>
            <person name="Zhong S."/>
            <person name="Turgeon B.G."/>
        </authorList>
    </citation>
    <scope>NUCLEOTIDE SEQUENCE [LARGE SCALE GENOMIC DNA]</scope>
    <source>
        <strain evidence="8">28A</strain>
    </source>
</reference>
<dbReference type="eggNOG" id="KOG2922">
    <property type="taxonomic scope" value="Eukaryota"/>
</dbReference>
<dbReference type="InterPro" id="IPR008521">
    <property type="entry name" value="Mg_trans_NIPA"/>
</dbReference>
<dbReference type="RefSeq" id="XP_008023241.1">
    <property type="nucleotide sequence ID" value="XM_008025050.1"/>
</dbReference>
<feature type="compositionally biased region" description="Polar residues" evidence="5">
    <location>
        <begin position="458"/>
        <end position="473"/>
    </location>
</feature>
<evidence type="ECO:0000256" key="2">
    <source>
        <dbReference type="ARBA" id="ARBA00022692"/>
    </source>
</evidence>
<feature type="transmembrane region" description="Helical" evidence="6">
    <location>
        <begin position="50"/>
        <end position="70"/>
    </location>
</feature>
<dbReference type="GO" id="GO:0016020">
    <property type="term" value="C:membrane"/>
    <property type="evidence" value="ECO:0007669"/>
    <property type="project" value="UniProtKB-SubCell"/>
</dbReference>
<sequence>MHIPPSYVTAGSATPPSPPPAAGATPYHGFSWFSKETGGGGGGSGYPENWSSLIGIITAIIGNVLISFALNTQRYAHIRLDREWQDKERQRKKRNASSMSLSRLNDEVSKLGAGRRDGHSNGLADQRHAPGADVLDANESDPLIPQSPAQTRPAAHSDDSAGSGLEEEAYKQKSYLKSPYWWCGIILMAIGEAGNFLAYGFAPASIVSPLGVVALISNCIIAPFMLKEPFRTRDGLGVIIAVGGAVTVVLSANDNNPKLGPGEIWDLIRRWEFETYLGITVGVIILLMGASNKYGQKNILIDLGLVGLFGGYTALSTKGVASLLSYTLWRAITFPVFYLLVAILVGTAIMQIKYVNRALQRFDATQVIPVQFVLFTLSVIGGSAVLYRDFERTSAQDAGKFVGGCALTFFGVWLITSGRPSRHVEDDDDEEHVIHLTGERYTDEVDETSPGDAESTHHSSTARPLSPPININSRYRDDDERPSTPDIRIIPDPVTPQRHARLVTADILSSLVANPWTQPNEPEARTPPLNRHTSTPVLPSEAAPPPLASTSDPELGAPWTPTRGRSQVEAPPTPGSQLRRLRTVERVPSARNSIAGPLLASPLSASLSTMVQDLKRGGSVRYRDPDDAIRRRASALGLNGHDTDTDGMMGSGEPLTRRLTRDSQGPSEGAMTAAITSRTTGRGRSLSGTLSDLWRGISHRTSRDELRDGLPSSAAAVAADDTEHR</sequence>
<dbReference type="GO" id="GO:0015095">
    <property type="term" value="F:magnesium ion transmembrane transporter activity"/>
    <property type="evidence" value="ECO:0007669"/>
    <property type="project" value="InterPro"/>
</dbReference>
<dbReference type="PANTHER" id="PTHR12570">
    <property type="match status" value="1"/>
</dbReference>
<feature type="transmembrane region" description="Helical" evidence="6">
    <location>
        <begin position="398"/>
        <end position="416"/>
    </location>
</feature>
<feature type="transmembrane region" description="Helical" evidence="6">
    <location>
        <begin position="273"/>
        <end position="291"/>
    </location>
</feature>
<dbReference type="Proteomes" id="UP000016935">
    <property type="component" value="Unassembled WGS sequence"/>
</dbReference>
<dbReference type="EMBL" id="KB908515">
    <property type="protein sequence ID" value="EOA89473.1"/>
    <property type="molecule type" value="Genomic_DNA"/>
</dbReference>
<dbReference type="AlphaFoldDB" id="R0K919"/>
<gene>
    <name evidence="7" type="ORF">SETTUDRAFT_147976</name>
</gene>
<feature type="region of interest" description="Disordered" evidence="5">
    <location>
        <begin position="1"/>
        <end position="23"/>
    </location>
</feature>
<keyword evidence="4 6" id="KW-0472">Membrane</keyword>
<dbReference type="Pfam" id="PF05653">
    <property type="entry name" value="Mg_trans_NIPA"/>
    <property type="match status" value="1"/>
</dbReference>
<feature type="transmembrane region" description="Helical" evidence="6">
    <location>
        <begin position="180"/>
        <end position="200"/>
    </location>
</feature>
<keyword evidence="8" id="KW-1185">Reference proteome</keyword>
<reference evidence="7 8" key="1">
    <citation type="journal article" date="2012" name="PLoS Pathog.">
        <title>Diverse lifestyles and strategies of plant pathogenesis encoded in the genomes of eighteen Dothideomycetes fungi.</title>
        <authorList>
            <person name="Ohm R.A."/>
            <person name="Feau N."/>
            <person name="Henrissat B."/>
            <person name="Schoch C.L."/>
            <person name="Horwitz B.A."/>
            <person name="Barry K.W."/>
            <person name="Condon B.J."/>
            <person name="Copeland A.C."/>
            <person name="Dhillon B."/>
            <person name="Glaser F."/>
            <person name="Hesse C.N."/>
            <person name="Kosti I."/>
            <person name="LaButti K."/>
            <person name="Lindquist E.A."/>
            <person name="Lucas S."/>
            <person name="Salamov A.A."/>
            <person name="Bradshaw R.E."/>
            <person name="Ciuffetti L."/>
            <person name="Hamelin R.C."/>
            <person name="Kema G.H.J."/>
            <person name="Lawrence C."/>
            <person name="Scott J.A."/>
            <person name="Spatafora J.W."/>
            <person name="Turgeon B.G."/>
            <person name="de Wit P.J.G.M."/>
            <person name="Zhong S."/>
            <person name="Goodwin S.B."/>
            <person name="Grigoriev I.V."/>
        </authorList>
    </citation>
    <scope>NUCLEOTIDE SEQUENCE [LARGE SCALE GENOMIC DNA]</scope>
    <source>
        <strain evidence="8">28A</strain>
    </source>
</reference>
<protein>
    <recommendedName>
        <fullName evidence="9">DUF803 domain membrane protein</fullName>
    </recommendedName>
</protein>
<dbReference type="InterPro" id="IPR037185">
    <property type="entry name" value="EmrE-like"/>
</dbReference>
<feature type="transmembrane region" description="Helical" evidence="6">
    <location>
        <begin position="206"/>
        <end position="226"/>
    </location>
</feature>
<feature type="compositionally biased region" description="Basic and acidic residues" evidence="5">
    <location>
        <begin position="474"/>
        <end position="483"/>
    </location>
</feature>
<feature type="region of interest" description="Disordered" evidence="5">
    <location>
        <begin position="134"/>
        <end position="163"/>
    </location>
</feature>
<evidence type="ECO:0000256" key="1">
    <source>
        <dbReference type="ARBA" id="ARBA00004141"/>
    </source>
</evidence>
<feature type="transmembrane region" description="Helical" evidence="6">
    <location>
        <begin position="335"/>
        <end position="355"/>
    </location>
</feature>
<comment type="subcellular location">
    <subcellularLocation>
        <location evidence="1">Membrane</location>
        <topology evidence="1">Multi-pass membrane protein</topology>
    </subcellularLocation>
</comment>
<feature type="transmembrane region" description="Helical" evidence="6">
    <location>
        <begin position="367"/>
        <end position="386"/>
    </location>
</feature>
<feature type="compositionally biased region" description="Polar residues" evidence="5">
    <location>
        <begin position="674"/>
        <end position="690"/>
    </location>
</feature>
<dbReference type="PANTHER" id="PTHR12570:SF65">
    <property type="entry name" value="MAGNESIUM TRANSPORTER NIPA9-RELATED"/>
    <property type="match status" value="1"/>
</dbReference>
<feature type="region of interest" description="Disordered" evidence="5">
    <location>
        <begin position="514"/>
        <end position="579"/>
    </location>
</feature>
<feature type="transmembrane region" description="Helical" evidence="6">
    <location>
        <begin position="235"/>
        <end position="253"/>
    </location>
</feature>
<dbReference type="GeneID" id="19396943"/>
<evidence type="ECO:0000313" key="8">
    <source>
        <dbReference type="Proteomes" id="UP000016935"/>
    </source>
</evidence>
<feature type="region of interest" description="Disordered" evidence="5">
    <location>
        <begin position="435"/>
        <end position="492"/>
    </location>
</feature>